<feature type="region of interest" description="Disordered" evidence="1">
    <location>
        <begin position="131"/>
        <end position="161"/>
    </location>
</feature>
<feature type="compositionally biased region" description="Acidic residues" evidence="1">
    <location>
        <begin position="292"/>
        <end position="303"/>
    </location>
</feature>
<reference evidence="2 3" key="1">
    <citation type="submission" date="2014-04" db="EMBL/GenBank/DDBJ databases">
        <authorList>
            <consortium name="DOE Joint Genome Institute"/>
            <person name="Kuo A."/>
            <person name="Tarkka M."/>
            <person name="Buscot F."/>
            <person name="Kohler A."/>
            <person name="Nagy L.G."/>
            <person name="Floudas D."/>
            <person name="Copeland A."/>
            <person name="Barry K.W."/>
            <person name="Cichocki N."/>
            <person name="Veneault-Fourrey C."/>
            <person name="LaButti K."/>
            <person name="Lindquist E.A."/>
            <person name="Lipzen A."/>
            <person name="Lundell T."/>
            <person name="Morin E."/>
            <person name="Murat C."/>
            <person name="Sun H."/>
            <person name="Tunlid A."/>
            <person name="Henrissat B."/>
            <person name="Grigoriev I.V."/>
            <person name="Hibbett D.S."/>
            <person name="Martin F."/>
            <person name="Nordberg H.P."/>
            <person name="Cantor M.N."/>
            <person name="Hua S.X."/>
        </authorList>
    </citation>
    <scope>NUCLEOTIDE SEQUENCE [LARGE SCALE GENOMIC DNA]</scope>
    <source>
        <strain evidence="2 3">F 1598</strain>
    </source>
</reference>
<feature type="region of interest" description="Disordered" evidence="1">
    <location>
        <begin position="93"/>
        <end position="113"/>
    </location>
</feature>
<dbReference type="InParanoid" id="A0A0C3GB58"/>
<dbReference type="OrthoDB" id="2552978at2759"/>
<dbReference type="Proteomes" id="UP000054166">
    <property type="component" value="Unassembled WGS sequence"/>
</dbReference>
<feature type="region of interest" description="Disordered" evidence="1">
    <location>
        <begin position="1"/>
        <end position="38"/>
    </location>
</feature>
<gene>
    <name evidence="2" type="ORF">PILCRDRAFT_3592</name>
</gene>
<feature type="compositionally biased region" description="Polar residues" evidence="1">
    <location>
        <begin position="23"/>
        <end position="33"/>
    </location>
</feature>
<name>A0A0C3GB58_PILCF</name>
<proteinExistence type="predicted"/>
<protein>
    <submittedName>
        <fullName evidence="2">Uncharacterized protein</fullName>
    </submittedName>
</protein>
<sequence length="354" mass="39558">MSTSTRKRKQRHAAVESPYGFDSLTNPPTNPATSDPDPALFIQAHEAEIVRGPQARIAAASLEVKIDASGSSSQFIIGDGLIRWGDAGLDAARGQGVSGGFDEDDDDRSQDEREVVWVDRYDARLLLETLPPSKDATQENVPGSPSGWSDLPSDTEDTFFFTPDETDEYRRDKRRRVIDQSRETRLKALRASQDDEPEEEVWGGSDEEATESQKELMRRTATHILSSPNPAQLEMRILANYGGDKRFAFLRGRWAHAWKFEKGKVITEITAKKQFQDKEQNKAGLGVLADYGDSDEEEDEETDKNDKLSMESKGDEVVITNSSDVDTDAAIKEARRARAKEWAEKRRALTSSKS</sequence>
<dbReference type="STRING" id="765440.A0A0C3GB58"/>
<dbReference type="HOGENOM" id="CLU_055486_0_0_1"/>
<reference evidence="3" key="2">
    <citation type="submission" date="2015-01" db="EMBL/GenBank/DDBJ databases">
        <title>Evolutionary Origins and Diversification of the Mycorrhizal Mutualists.</title>
        <authorList>
            <consortium name="DOE Joint Genome Institute"/>
            <consortium name="Mycorrhizal Genomics Consortium"/>
            <person name="Kohler A."/>
            <person name="Kuo A."/>
            <person name="Nagy L.G."/>
            <person name="Floudas D."/>
            <person name="Copeland A."/>
            <person name="Barry K.W."/>
            <person name="Cichocki N."/>
            <person name="Veneault-Fourrey C."/>
            <person name="LaButti K."/>
            <person name="Lindquist E.A."/>
            <person name="Lipzen A."/>
            <person name="Lundell T."/>
            <person name="Morin E."/>
            <person name="Murat C."/>
            <person name="Riley R."/>
            <person name="Ohm R."/>
            <person name="Sun H."/>
            <person name="Tunlid A."/>
            <person name="Henrissat B."/>
            <person name="Grigoriev I.V."/>
            <person name="Hibbett D.S."/>
            <person name="Martin F."/>
        </authorList>
    </citation>
    <scope>NUCLEOTIDE SEQUENCE [LARGE SCALE GENOMIC DNA]</scope>
    <source>
        <strain evidence="3">F 1598</strain>
    </source>
</reference>
<accession>A0A0C3GB58</accession>
<keyword evidence="3" id="KW-1185">Reference proteome</keyword>
<evidence type="ECO:0000313" key="3">
    <source>
        <dbReference type="Proteomes" id="UP000054166"/>
    </source>
</evidence>
<dbReference type="AlphaFoldDB" id="A0A0C3GB58"/>
<organism evidence="2 3">
    <name type="scientific">Piloderma croceum (strain F 1598)</name>
    <dbReference type="NCBI Taxonomy" id="765440"/>
    <lineage>
        <taxon>Eukaryota</taxon>
        <taxon>Fungi</taxon>
        <taxon>Dikarya</taxon>
        <taxon>Basidiomycota</taxon>
        <taxon>Agaricomycotina</taxon>
        <taxon>Agaricomycetes</taxon>
        <taxon>Agaricomycetidae</taxon>
        <taxon>Atheliales</taxon>
        <taxon>Atheliaceae</taxon>
        <taxon>Piloderma</taxon>
    </lineage>
</organism>
<feature type="region of interest" description="Disordered" evidence="1">
    <location>
        <begin position="277"/>
        <end position="325"/>
    </location>
</feature>
<dbReference type="EMBL" id="KN832978">
    <property type="protein sequence ID" value="KIM87866.1"/>
    <property type="molecule type" value="Genomic_DNA"/>
</dbReference>
<feature type="compositionally biased region" description="Basic and acidic residues" evidence="1">
    <location>
        <begin position="304"/>
        <end position="316"/>
    </location>
</feature>
<evidence type="ECO:0000313" key="2">
    <source>
        <dbReference type="EMBL" id="KIM87866.1"/>
    </source>
</evidence>
<feature type="compositionally biased region" description="Polar residues" evidence="1">
    <location>
        <begin position="138"/>
        <end position="147"/>
    </location>
</feature>
<feature type="compositionally biased region" description="Basic residues" evidence="1">
    <location>
        <begin position="1"/>
        <end position="12"/>
    </location>
</feature>
<evidence type="ECO:0000256" key="1">
    <source>
        <dbReference type="SAM" id="MobiDB-lite"/>
    </source>
</evidence>